<reference evidence="2" key="1">
    <citation type="submission" date="2021-01" db="EMBL/GenBank/DDBJ databases">
        <authorList>
            <consortium name="Genoscope - CEA"/>
            <person name="William W."/>
        </authorList>
    </citation>
    <scope>NUCLEOTIDE SEQUENCE</scope>
</reference>
<protein>
    <submittedName>
        <fullName evidence="2">Uncharacterized protein</fullName>
    </submittedName>
</protein>
<keyword evidence="3" id="KW-1185">Reference proteome</keyword>
<feature type="coiled-coil region" evidence="1">
    <location>
        <begin position="174"/>
        <end position="201"/>
    </location>
</feature>
<keyword evidence="1" id="KW-0175">Coiled coil</keyword>
<feature type="coiled-coil region" evidence="1">
    <location>
        <begin position="68"/>
        <end position="102"/>
    </location>
</feature>
<name>A0A8S1RLJ4_9CILI</name>
<gene>
    <name evidence="2" type="ORF">PSON_ATCC_30995.1.T1810036</name>
</gene>
<dbReference type="EMBL" id="CAJJDN010000181">
    <property type="protein sequence ID" value="CAD8127909.1"/>
    <property type="molecule type" value="Genomic_DNA"/>
</dbReference>
<evidence type="ECO:0000313" key="2">
    <source>
        <dbReference type="EMBL" id="CAD8127909.1"/>
    </source>
</evidence>
<sequence length="241" mass="28868">MFANQKVHKVFEDQIDTENRGTLLNRIKEIRLEKLQEQQILELVEQIVCIERIQDEQNDDNKKLSISLDKISIQNNELLQQNNQLTQDNSNLKETLSNQKLRTFKGKQKLEYQICSNNKIYAEYFSKMKFIDQNLILNNRKKRKSKFLQMQSKITFSLNKKNKNRNSNNKDVFIFTLEGKIKQFENLIENKEQEKIIIKKNLTKNLEYTINGKDRQISSLFSETKQFRLFENKEIMKFCKT</sequence>
<evidence type="ECO:0000256" key="1">
    <source>
        <dbReference type="SAM" id="Coils"/>
    </source>
</evidence>
<accession>A0A8S1RLJ4</accession>
<evidence type="ECO:0000313" key="3">
    <source>
        <dbReference type="Proteomes" id="UP000692954"/>
    </source>
</evidence>
<dbReference type="AlphaFoldDB" id="A0A8S1RLJ4"/>
<dbReference type="Proteomes" id="UP000692954">
    <property type="component" value="Unassembled WGS sequence"/>
</dbReference>
<organism evidence="2 3">
    <name type="scientific">Paramecium sonneborni</name>
    <dbReference type="NCBI Taxonomy" id="65129"/>
    <lineage>
        <taxon>Eukaryota</taxon>
        <taxon>Sar</taxon>
        <taxon>Alveolata</taxon>
        <taxon>Ciliophora</taxon>
        <taxon>Intramacronucleata</taxon>
        <taxon>Oligohymenophorea</taxon>
        <taxon>Peniculida</taxon>
        <taxon>Parameciidae</taxon>
        <taxon>Paramecium</taxon>
    </lineage>
</organism>
<comment type="caution">
    <text evidence="2">The sequence shown here is derived from an EMBL/GenBank/DDBJ whole genome shotgun (WGS) entry which is preliminary data.</text>
</comment>
<proteinExistence type="predicted"/>